<dbReference type="CDD" id="cd08645">
    <property type="entry name" value="FMT_core_GART"/>
    <property type="match status" value="1"/>
</dbReference>
<keyword evidence="10" id="KW-1185">Reference proteome</keyword>
<dbReference type="EC" id="2.1.2.2" evidence="6"/>
<reference evidence="8" key="1">
    <citation type="submission" date="2023-07" db="EMBL/GenBank/DDBJ databases">
        <authorList>
            <person name="Haufschild T."/>
            <person name="Kallscheuer N."/>
            <person name="Hammer J."/>
            <person name="Kohn T."/>
            <person name="Kabuu M."/>
            <person name="Jogler M."/>
            <person name="Wohfarth N."/>
            <person name="Heuer A."/>
            <person name="Rohde M."/>
            <person name="van Teeseling M.C.F."/>
            <person name="Jogler C."/>
        </authorList>
    </citation>
    <scope>NUCLEOTIDE SEQUENCE</scope>
    <source>
        <strain evidence="8">Strain 138</strain>
        <strain evidence="9">Strain 318</strain>
    </source>
</reference>
<feature type="domain" description="Formyl transferase N-terminal" evidence="7">
    <location>
        <begin position="7"/>
        <end position="183"/>
    </location>
</feature>
<evidence type="ECO:0000256" key="2">
    <source>
        <dbReference type="ARBA" id="ARBA00022679"/>
    </source>
</evidence>
<dbReference type="PANTHER" id="PTHR43369:SF2">
    <property type="entry name" value="PHOSPHORIBOSYLGLYCINAMIDE FORMYLTRANSFERASE"/>
    <property type="match status" value="1"/>
</dbReference>
<feature type="binding site" evidence="6">
    <location>
        <position position="106"/>
    </location>
    <ligand>
        <name>(6R)-10-formyltetrahydrofolate</name>
        <dbReference type="ChEBI" id="CHEBI:195366"/>
    </ligand>
</feature>
<dbReference type="Pfam" id="PF00551">
    <property type="entry name" value="Formyl_trans_N"/>
    <property type="match status" value="1"/>
</dbReference>
<comment type="similarity">
    <text evidence="4 6">Belongs to the GART family.</text>
</comment>
<feature type="binding site" evidence="6">
    <location>
        <begin position="16"/>
        <end position="18"/>
    </location>
    <ligand>
        <name>N(1)-(5-phospho-beta-D-ribosyl)glycinamide</name>
        <dbReference type="ChEBI" id="CHEBI:143788"/>
    </ligand>
</feature>
<evidence type="ECO:0000256" key="4">
    <source>
        <dbReference type="ARBA" id="ARBA00038440"/>
    </source>
</evidence>
<evidence type="ECO:0000259" key="7">
    <source>
        <dbReference type="Pfam" id="PF00551"/>
    </source>
</evidence>
<dbReference type="EMBL" id="CP130612">
    <property type="protein sequence ID" value="WKW11815.1"/>
    <property type="molecule type" value="Genomic_DNA"/>
</dbReference>
<evidence type="ECO:0000313" key="8">
    <source>
        <dbReference type="EMBL" id="WKW11815.1"/>
    </source>
</evidence>
<dbReference type="GO" id="GO:0005737">
    <property type="term" value="C:cytoplasm"/>
    <property type="evidence" value="ECO:0007669"/>
    <property type="project" value="TreeGrafter"/>
</dbReference>
<dbReference type="Gene3D" id="3.40.50.170">
    <property type="entry name" value="Formyl transferase, N-terminal domain"/>
    <property type="match status" value="1"/>
</dbReference>
<protein>
    <recommendedName>
        <fullName evidence="6">Phosphoribosylglycinamide formyltransferase</fullName>
        <ecNumber evidence="6">2.1.2.2</ecNumber>
    </recommendedName>
    <alternativeName>
        <fullName evidence="6">5'-phosphoribosylglycinamide transformylase</fullName>
    </alternativeName>
    <alternativeName>
        <fullName evidence="6">GAR transformylase</fullName>
        <shortName evidence="6">GART</shortName>
    </alternativeName>
</protein>
<dbReference type="RefSeq" id="WP_367887502.1">
    <property type="nucleotide sequence ID" value="NZ_CP130612.1"/>
</dbReference>
<dbReference type="SUPFAM" id="SSF53328">
    <property type="entry name" value="Formyltransferase"/>
    <property type="match status" value="1"/>
</dbReference>
<dbReference type="InterPro" id="IPR002376">
    <property type="entry name" value="Formyl_transf_N"/>
</dbReference>
<evidence type="ECO:0000256" key="3">
    <source>
        <dbReference type="ARBA" id="ARBA00022755"/>
    </source>
</evidence>
<evidence type="ECO:0000256" key="1">
    <source>
        <dbReference type="ARBA" id="ARBA00005054"/>
    </source>
</evidence>
<dbReference type="KEGG" id="pspc:Strain318_001081"/>
<keyword evidence="3 6" id="KW-0658">Purine biosynthesis</keyword>
<dbReference type="GO" id="GO:0006189">
    <property type="term" value="P:'de novo' IMP biosynthetic process"/>
    <property type="evidence" value="ECO:0007669"/>
    <property type="project" value="UniProtKB-UniRule"/>
</dbReference>
<evidence type="ECO:0000313" key="10">
    <source>
        <dbReference type="Proteomes" id="UP001229955"/>
    </source>
</evidence>
<dbReference type="EMBL" id="CP130613">
    <property type="protein sequence ID" value="WKW14725.1"/>
    <property type="molecule type" value="Genomic_DNA"/>
</dbReference>
<dbReference type="InterPro" id="IPR036477">
    <property type="entry name" value="Formyl_transf_N_sf"/>
</dbReference>
<evidence type="ECO:0000256" key="5">
    <source>
        <dbReference type="ARBA" id="ARBA00047664"/>
    </source>
</evidence>
<organism evidence="8">
    <name type="scientific">Pseudogemmatithrix spongiicola</name>
    <dbReference type="NCBI Taxonomy" id="3062599"/>
    <lineage>
        <taxon>Bacteria</taxon>
        <taxon>Pseudomonadati</taxon>
        <taxon>Gemmatimonadota</taxon>
        <taxon>Gemmatimonadia</taxon>
        <taxon>Gemmatimonadales</taxon>
        <taxon>Gemmatimonadaceae</taxon>
        <taxon>Pseudogemmatithrix</taxon>
    </lineage>
</organism>
<evidence type="ECO:0000313" key="9">
    <source>
        <dbReference type="EMBL" id="WKW14725.1"/>
    </source>
</evidence>
<comment type="pathway">
    <text evidence="1 6">Purine metabolism; IMP biosynthesis via de novo pathway; N(2)-formyl-N(1)-(5-phospho-D-ribosyl)glycinamide from N(1)-(5-phospho-D-ribosyl)glycinamide (10-formyl THF route): step 1/1.</text>
</comment>
<accession>A0AA49JTK9</accession>
<comment type="catalytic activity">
    <reaction evidence="5 6">
        <text>N(1)-(5-phospho-beta-D-ribosyl)glycinamide + (6R)-10-formyltetrahydrofolate = N(2)-formyl-N(1)-(5-phospho-beta-D-ribosyl)glycinamide + (6S)-5,6,7,8-tetrahydrofolate + H(+)</text>
        <dbReference type="Rhea" id="RHEA:15053"/>
        <dbReference type="ChEBI" id="CHEBI:15378"/>
        <dbReference type="ChEBI" id="CHEBI:57453"/>
        <dbReference type="ChEBI" id="CHEBI:143788"/>
        <dbReference type="ChEBI" id="CHEBI:147286"/>
        <dbReference type="ChEBI" id="CHEBI:195366"/>
        <dbReference type="EC" id="2.1.2.2"/>
    </reaction>
</comment>
<comment type="caution">
    <text evidence="6">Lacks conserved residue(s) required for the propagation of feature annotation.</text>
</comment>
<dbReference type="PANTHER" id="PTHR43369">
    <property type="entry name" value="PHOSPHORIBOSYLGLYCINAMIDE FORMYLTRANSFERASE"/>
    <property type="match status" value="1"/>
</dbReference>
<comment type="function">
    <text evidence="6">Catalyzes the transfer of a formyl group from 10-formyltetrahydrofolate to 5-phospho-ribosyl-glycinamide (GAR), producing 5-phospho-ribosyl-N-formylglycinamide (FGAR) and tetrahydrofolate.</text>
</comment>
<proteinExistence type="inferred from homology"/>
<accession>A0AA49JYR7</accession>
<feature type="active site" description="Proton donor" evidence="6">
    <location>
        <position position="108"/>
    </location>
</feature>
<keyword evidence="2 6" id="KW-0808">Transferase</keyword>
<feature type="site" description="Raises pKa of active site His" evidence="6">
    <location>
        <position position="149"/>
    </location>
</feature>
<dbReference type="InterPro" id="IPR004607">
    <property type="entry name" value="GART"/>
</dbReference>
<evidence type="ECO:0000256" key="6">
    <source>
        <dbReference type="HAMAP-Rule" id="MF_01930"/>
    </source>
</evidence>
<sequence>MTTPRARLAVLASGSGSNLQAIRDDLVARGAAASADLALVVSDRRAAGALERARGWTIPAVHLPKDEGATLDRLLREHAITHIALAGYLQLIPPDVVRRFHGRMLNVHPALLPAFGGPGMYGARVHAAVLAAGARVSGPTVHFVSEHYDEGAIVAQWPVPVRSTDTPESLGARVLAAEHKLYPWSIHLLTSGSLTLGPDGRVHGVPDIDFDRELP</sequence>
<dbReference type="PROSITE" id="PS00373">
    <property type="entry name" value="GART"/>
    <property type="match status" value="1"/>
</dbReference>
<dbReference type="InterPro" id="IPR001555">
    <property type="entry name" value="GART_AS"/>
</dbReference>
<dbReference type="GO" id="GO:0004644">
    <property type="term" value="F:phosphoribosylglycinamide formyltransferase activity"/>
    <property type="evidence" value="ECO:0007669"/>
    <property type="project" value="UniProtKB-UniRule"/>
</dbReference>
<name>A0AA49JTK9_9BACT</name>
<gene>
    <name evidence="6" type="primary">purN</name>
    <name evidence="8" type="ORF">Strain138_001081</name>
    <name evidence="9" type="ORF">Strain318_001081</name>
</gene>
<dbReference type="AlphaFoldDB" id="A0AA49JTK9"/>
<dbReference type="Proteomes" id="UP001229955">
    <property type="component" value="Chromosome"/>
</dbReference>
<dbReference type="HAMAP" id="MF_01930">
    <property type="entry name" value="PurN"/>
    <property type="match status" value="1"/>
</dbReference>